<dbReference type="Pfam" id="PF03767">
    <property type="entry name" value="Acid_phosphat_B"/>
    <property type="match status" value="1"/>
</dbReference>
<dbReference type="Proteomes" id="UP000019225">
    <property type="component" value="Chromosome"/>
</dbReference>
<dbReference type="InterPro" id="IPR005519">
    <property type="entry name" value="Acid_phosphat_B-like"/>
</dbReference>
<keyword evidence="4" id="KW-1185">Reference proteome</keyword>
<dbReference type="STRING" id="1449976.KALB_1909"/>
<dbReference type="AlphaFoldDB" id="W5WAQ1"/>
<dbReference type="InterPro" id="IPR036412">
    <property type="entry name" value="HAD-like_sf"/>
</dbReference>
<dbReference type="PANTHER" id="PTHR31284">
    <property type="entry name" value="ACID PHOSPHATASE-LIKE PROTEIN"/>
    <property type="match status" value="1"/>
</dbReference>
<reference evidence="3 4" key="1">
    <citation type="journal article" date="2014" name="BMC Genomics">
        <title>Complete genome sequence of producer of the glycopeptide antibiotic Aculeximycin Kutzneria albida DSM 43870T, a representative of minor genus of Pseudonocardiaceae.</title>
        <authorList>
            <person name="Rebets Y."/>
            <person name="Tokovenko B."/>
            <person name="Lushchyk I."/>
            <person name="Ruckert C."/>
            <person name="Zaburannyi N."/>
            <person name="Bechthold A."/>
            <person name="Kalinowski J."/>
            <person name="Luzhetskyy A."/>
        </authorList>
    </citation>
    <scope>NUCLEOTIDE SEQUENCE [LARGE SCALE GENOMIC DNA]</scope>
    <source>
        <strain evidence="3">DSM 43870</strain>
    </source>
</reference>
<dbReference type="Gene3D" id="3.40.50.1000">
    <property type="entry name" value="HAD superfamily/HAD-like"/>
    <property type="match status" value="1"/>
</dbReference>
<sequence>MKALLMRSTALGTCAAALLVGVAATASAAPQRLPSYQQWQSDVTAAIKPATPWLEQRVGQGGSKLAIVLDIDNTSLESEYHEGAPNKPVRAVATWAAQHGVAVLFATGRKESGRSTTERQLTAAGYQIDGLCMKNSHDSSNSATKQRCRKEYTSAGYTITANIGNRSTDFEGANYEKGFKLPDYDGQLS</sequence>
<evidence type="ECO:0000313" key="4">
    <source>
        <dbReference type="Proteomes" id="UP000019225"/>
    </source>
</evidence>
<dbReference type="EMBL" id="CP007155">
    <property type="protein sequence ID" value="AHH95279.1"/>
    <property type="molecule type" value="Genomic_DNA"/>
</dbReference>
<dbReference type="SUPFAM" id="SSF56784">
    <property type="entry name" value="HAD-like"/>
    <property type="match status" value="1"/>
</dbReference>
<evidence type="ECO:0000256" key="1">
    <source>
        <dbReference type="ARBA" id="ARBA00022729"/>
    </source>
</evidence>
<dbReference type="InterPro" id="IPR023214">
    <property type="entry name" value="HAD_sf"/>
</dbReference>
<feature type="chain" id="PRO_5004875063" description="Acid phosphatase (Class B)" evidence="2">
    <location>
        <begin position="29"/>
        <end position="189"/>
    </location>
</feature>
<evidence type="ECO:0000313" key="3">
    <source>
        <dbReference type="EMBL" id="AHH95279.1"/>
    </source>
</evidence>
<name>W5WAQ1_9PSEU</name>
<dbReference type="PATRIC" id="fig|1449976.3.peg.1904"/>
<dbReference type="eggNOG" id="COG2503">
    <property type="taxonomic scope" value="Bacteria"/>
</dbReference>
<dbReference type="KEGG" id="kal:KALB_1909"/>
<protein>
    <recommendedName>
        <fullName evidence="5">Acid phosphatase (Class B)</fullName>
    </recommendedName>
</protein>
<gene>
    <name evidence="3" type="ORF">KALB_1909</name>
</gene>
<dbReference type="HOGENOM" id="CLU_105429_0_0_11"/>
<feature type="signal peptide" evidence="2">
    <location>
        <begin position="1"/>
        <end position="28"/>
    </location>
</feature>
<evidence type="ECO:0008006" key="5">
    <source>
        <dbReference type="Google" id="ProtNLM"/>
    </source>
</evidence>
<accession>W5WAQ1</accession>
<organism evidence="3 4">
    <name type="scientific">Kutzneria albida DSM 43870</name>
    <dbReference type="NCBI Taxonomy" id="1449976"/>
    <lineage>
        <taxon>Bacteria</taxon>
        <taxon>Bacillati</taxon>
        <taxon>Actinomycetota</taxon>
        <taxon>Actinomycetes</taxon>
        <taxon>Pseudonocardiales</taxon>
        <taxon>Pseudonocardiaceae</taxon>
        <taxon>Kutzneria</taxon>
    </lineage>
</organism>
<dbReference type="PANTHER" id="PTHR31284:SF10">
    <property type="entry name" value="ACID PHOSPHATASE-LIKE PROTEIN"/>
    <property type="match status" value="1"/>
</dbReference>
<proteinExistence type="predicted"/>
<evidence type="ECO:0000256" key="2">
    <source>
        <dbReference type="SAM" id="SignalP"/>
    </source>
</evidence>
<keyword evidence="1 2" id="KW-0732">Signal</keyword>